<dbReference type="EMBL" id="JBBNAG010000003">
    <property type="protein sequence ID" value="KAK9148043.1"/>
    <property type="molecule type" value="Genomic_DNA"/>
</dbReference>
<reference evidence="2 3" key="1">
    <citation type="submission" date="2024-01" db="EMBL/GenBank/DDBJ databases">
        <title>Genome assemblies of Stephania.</title>
        <authorList>
            <person name="Yang L."/>
        </authorList>
    </citation>
    <scope>NUCLEOTIDE SEQUENCE [LARGE SCALE GENOMIC DNA]</scope>
    <source>
        <strain evidence="2">JXDWG</strain>
        <tissue evidence="2">Leaf</tissue>
    </source>
</reference>
<dbReference type="AlphaFoldDB" id="A0AAP0PKF6"/>
<protein>
    <submittedName>
        <fullName evidence="2">Uncharacterized protein</fullName>
    </submittedName>
</protein>
<sequence>MTRERNSFLIIVVCLVSFSLCMHFFYIIYCINEFLGLREIGIPCETVKMILRRIGVEFMVLRRIGMPWR</sequence>
<organism evidence="2 3">
    <name type="scientific">Stephania cephalantha</name>
    <dbReference type="NCBI Taxonomy" id="152367"/>
    <lineage>
        <taxon>Eukaryota</taxon>
        <taxon>Viridiplantae</taxon>
        <taxon>Streptophyta</taxon>
        <taxon>Embryophyta</taxon>
        <taxon>Tracheophyta</taxon>
        <taxon>Spermatophyta</taxon>
        <taxon>Magnoliopsida</taxon>
        <taxon>Ranunculales</taxon>
        <taxon>Menispermaceae</taxon>
        <taxon>Menispermoideae</taxon>
        <taxon>Cissampelideae</taxon>
        <taxon>Stephania</taxon>
    </lineage>
</organism>
<keyword evidence="3" id="KW-1185">Reference proteome</keyword>
<name>A0AAP0PKF6_9MAGN</name>
<gene>
    <name evidence="2" type="ORF">Scep_006800</name>
</gene>
<keyword evidence="1" id="KW-0472">Membrane</keyword>
<evidence type="ECO:0000313" key="3">
    <source>
        <dbReference type="Proteomes" id="UP001419268"/>
    </source>
</evidence>
<keyword evidence="1" id="KW-0812">Transmembrane</keyword>
<accession>A0AAP0PKF6</accession>
<evidence type="ECO:0000313" key="2">
    <source>
        <dbReference type="EMBL" id="KAK9148043.1"/>
    </source>
</evidence>
<evidence type="ECO:0000256" key="1">
    <source>
        <dbReference type="SAM" id="Phobius"/>
    </source>
</evidence>
<feature type="transmembrane region" description="Helical" evidence="1">
    <location>
        <begin position="7"/>
        <end position="29"/>
    </location>
</feature>
<keyword evidence="1" id="KW-1133">Transmembrane helix</keyword>
<comment type="caution">
    <text evidence="2">The sequence shown here is derived from an EMBL/GenBank/DDBJ whole genome shotgun (WGS) entry which is preliminary data.</text>
</comment>
<dbReference type="Proteomes" id="UP001419268">
    <property type="component" value="Unassembled WGS sequence"/>
</dbReference>
<proteinExistence type="predicted"/>